<proteinExistence type="predicted"/>
<evidence type="ECO:0000313" key="1">
    <source>
        <dbReference type="EMBL" id="OYQ36590.1"/>
    </source>
</evidence>
<evidence type="ECO:0000313" key="2">
    <source>
        <dbReference type="Proteomes" id="UP000216991"/>
    </source>
</evidence>
<sequence>MHDVIAVLHPNARTRRRTWWVISLTAAKAVHQMFHMQDSLPDEFLTDLVIGLRMISQSPRRDYASRLTLDRDRGSARIAASLMEHLQRCGYKIEPPPSAPMQMSR</sequence>
<dbReference type="Proteomes" id="UP000216991">
    <property type="component" value="Unassembled WGS sequence"/>
</dbReference>
<dbReference type="AlphaFoldDB" id="A0A255Z7H5"/>
<protein>
    <submittedName>
        <fullName evidence="1">Uncharacterized protein</fullName>
    </submittedName>
</protein>
<accession>A0A255Z7H5</accession>
<reference evidence="1 2" key="1">
    <citation type="submission" date="2017-07" db="EMBL/GenBank/DDBJ databases">
        <title>Sandarakinorhabdus cyanobacteriorum sp. nov., a novel bacterium isolated from cyanobacterial aggregates in a eutrophic lake.</title>
        <authorList>
            <person name="Cai H."/>
        </authorList>
    </citation>
    <scope>NUCLEOTIDE SEQUENCE [LARGE SCALE GENOMIC DNA]</scope>
    <source>
        <strain evidence="1 2">TH057</strain>
    </source>
</reference>
<name>A0A255Z7H5_9SPHN</name>
<dbReference type="EMBL" id="NOXT01000044">
    <property type="protein sequence ID" value="OYQ36590.1"/>
    <property type="molecule type" value="Genomic_DNA"/>
</dbReference>
<comment type="caution">
    <text evidence="1">The sequence shown here is derived from an EMBL/GenBank/DDBJ whole genome shotgun (WGS) entry which is preliminary data.</text>
</comment>
<gene>
    <name evidence="1" type="ORF">CHU93_00970</name>
</gene>
<keyword evidence="2" id="KW-1185">Reference proteome</keyword>
<organism evidence="1 2">
    <name type="scientific">Sandarakinorhabdus cyanobacteriorum</name>
    <dbReference type="NCBI Taxonomy" id="1981098"/>
    <lineage>
        <taxon>Bacteria</taxon>
        <taxon>Pseudomonadati</taxon>
        <taxon>Pseudomonadota</taxon>
        <taxon>Alphaproteobacteria</taxon>
        <taxon>Sphingomonadales</taxon>
        <taxon>Sphingosinicellaceae</taxon>
        <taxon>Sandarakinorhabdus</taxon>
    </lineage>
</organism>